<name>A0A1B6GCF7_9HEMI</name>
<keyword evidence="1" id="KW-0732">Signal</keyword>
<accession>A0A1B6GCF7</accession>
<evidence type="ECO:0000256" key="1">
    <source>
        <dbReference type="SAM" id="SignalP"/>
    </source>
</evidence>
<feature type="chain" id="PRO_5008583567" evidence="1">
    <location>
        <begin position="17"/>
        <end position="134"/>
    </location>
</feature>
<dbReference type="EMBL" id="GECZ01009651">
    <property type="protein sequence ID" value="JAS60118.1"/>
    <property type="molecule type" value="Transcribed_RNA"/>
</dbReference>
<organism evidence="2">
    <name type="scientific">Cuerna arida</name>
    <dbReference type="NCBI Taxonomy" id="1464854"/>
    <lineage>
        <taxon>Eukaryota</taxon>
        <taxon>Metazoa</taxon>
        <taxon>Ecdysozoa</taxon>
        <taxon>Arthropoda</taxon>
        <taxon>Hexapoda</taxon>
        <taxon>Insecta</taxon>
        <taxon>Pterygota</taxon>
        <taxon>Neoptera</taxon>
        <taxon>Paraneoptera</taxon>
        <taxon>Hemiptera</taxon>
        <taxon>Auchenorrhyncha</taxon>
        <taxon>Membracoidea</taxon>
        <taxon>Cicadellidae</taxon>
        <taxon>Cicadellinae</taxon>
        <taxon>Proconiini</taxon>
        <taxon>Cuerna</taxon>
    </lineage>
</organism>
<protein>
    <submittedName>
        <fullName evidence="2">Uncharacterized protein</fullName>
    </submittedName>
</protein>
<proteinExistence type="predicted"/>
<sequence length="134" mass="15339">MLSCLMLCQSIISCHGIFTAPKHHESPYMEKKYTIAFNGTSTNETYLEKLTSLNELAHGLVDNFDNRTLDTSSLSELEALQNDMNLLHVRLEDLHQMEMNRTDHSQTSSDQTEQLYLDTINTIIKFNEIVSTLL</sequence>
<dbReference type="AlphaFoldDB" id="A0A1B6GCF7"/>
<reference evidence="2" key="1">
    <citation type="submission" date="2015-11" db="EMBL/GenBank/DDBJ databases">
        <title>De novo transcriptome assembly of four potential Pierce s Disease insect vectors from Arizona vineyards.</title>
        <authorList>
            <person name="Tassone E.E."/>
        </authorList>
    </citation>
    <scope>NUCLEOTIDE SEQUENCE</scope>
</reference>
<feature type="signal peptide" evidence="1">
    <location>
        <begin position="1"/>
        <end position="16"/>
    </location>
</feature>
<evidence type="ECO:0000313" key="2">
    <source>
        <dbReference type="EMBL" id="JAS60118.1"/>
    </source>
</evidence>
<gene>
    <name evidence="2" type="ORF">g.46006</name>
</gene>